<dbReference type="FunFam" id="1.50.40.10:FF:000025">
    <property type="entry name" value="mitochondrial folate transporter/carrier"/>
    <property type="match status" value="1"/>
</dbReference>
<keyword evidence="3 15" id="KW-0813">Transport</keyword>
<evidence type="ECO:0000256" key="8">
    <source>
        <dbReference type="ARBA" id="ARBA00023128"/>
    </source>
</evidence>
<evidence type="ECO:0000256" key="15">
    <source>
        <dbReference type="RuleBase" id="RU000488"/>
    </source>
</evidence>
<keyword evidence="6" id="KW-0999">Mitochondrion inner membrane</keyword>
<evidence type="ECO:0000256" key="4">
    <source>
        <dbReference type="ARBA" id="ARBA00022692"/>
    </source>
</evidence>
<dbReference type="InterPro" id="IPR018108">
    <property type="entry name" value="MCP_transmembrane"/>
</dbReference>
<comment type="subcellular location">
    <subcellularLocation>
        <location evidence="1">Mitochondrion inner membrane</location>
        <topology evidence="1">Multi-pass membrane protein</topology>
    </subcellularLocation>
</comment>
<dbReference type="PANTHER" id="PTHR45683">
    <property type="entry name" value="MITOCHONDRIAL NICOTINAMIDE ADENINE DINUCLEOTIDE TRANSPORTER 1-RELATED-RELATED"/>
    <property type="match status" value="1"/>
</dbReference>
<reference evidence="16" key="1">
    <citation type="submission" date="2025-08" db="UniProtKB">
        <authorList>
            <consortium name="Ensembl"/>
        </authorList>
    </citation>
    <scope>IDENTIFICATION</scope>
</reference>
<dbReference type="Pfam" id="PF00153">
    <property type="entry name" value="Mito_carr"/>
    <property type="match status" value="3"/>
</dbReference>
<keyword evidence="9 14" id="KW-0472">Membrane</keyword>
<evidence type="ECO:0000256" key="7">
    <source>
        <dbReference type="ARBA" id="ARBA00022989"/>
    </source>
</evidence>
<dbReference type="SUPFAM" id="SSF103506">
    <property type="entry name" value="Mitochondrial carrier"/>
    <property type="match status" value="1"/>
</dbReference>
<dbReference type="Ensembl" id="ENSSPUT00000012695.1">
    <property type="protein sequence ID" value="ENSSPUP00000011905.1"/>
    <property type="gene ID" value="ENSSPUG00000009133.1"/>
</dbReference>
<dbReference type="Proteomes" id="UP000694392">
    <property type="component" value="Unplaced"/>
</dbReference>
<dbReference type="AlphaFoldDB" id="A0A8D0GPL7"/>
<evidence type="ECO:0000256" key="2">
    <source>
        <dbReference type="ARBA" id="ARBA00006375"/>
    </source>
</evidence>
<feature type="repeat" description="Solcar" evidence="14">
    <location>
        <begin position="217"/>
        <end position="299"/>
    </location>
</feature>
<evidence type="ECO:0000256" key="1">
    <source>
        <dbReference type="ARBA" id="ARBA00004448"/>
    </source>
</evidence>
<evidence type="ECO:0000256" key="10">
    <source>
        <dbReference type="ARBA" id="ARBA00050907"/>
    </source>
</evidence>
<dbReference type="PROSITE" id="PS50920">
    <property type="entry name" value="SOLCAR"/>
    <property type="match status" value="3"/>
</dbReference>
<sequence length="308" mass="34537">MGAAAPEMAGSPPAPHVRPLFRHVRYENLVAGLSGGVLSTLVLHPLDLVKIRFAVSDGLELRPKYKGILHCLTTVWKHEGLRGLYQGVTPNMWGAGASWGLYFFFYNAIKAYKEEAKLENLGATEHLVSAAEAGVITLCITNPIWVTKTRLVLQYDAGVDSSKRQYKGMFDALIKIYRNEGIRGLYKGFVPGLFGTSHGALQFMAYEQLKSKYNKHRNRLSDMKLSTLEYITMAALSKIFAVARLQDQHNTYSGVVDVVCRTWRKEGTHGFYKGIIPNVIRVTPACCITFVVYENVSRFLLDIRKENN</sequence>
<evidence type="ECO:0000256" key="9">
    <source>
        <dbReference type="ARBA" id="ARBA00023136"/>
    </source>
</evidence>
<keyword evidence="5" id="KW-0677">Repeat</keyword>
<comment type="function">
    <text evidence="11">Facilitates flavin adenine dinucleotide (FAD) translocation across the mitochondrial inner membrane into the mitochondrial matrix where it acts as a redox cofactor to assist flavoenzyme activities in fundamental metabolic processes including fatty acid beta-oxidation, amino acid and choline metabolism as well as mitochondrial electron transportation. In particular, provides FAD to DLD dehydrogenase of the glycine cleavage system, part of mitochondrial one-carbon metabolic pathway involved in neural tube closure in early embryogenesis.</text>
</comment>
<reference evidence="16" key="2">
    <citation type="submission" date="2025-09" db="UniProtKB">
        <authorList>
            <consortium name="Ensembl"/>
        </authorList>
    </citation>
    <scope>IDENTIFICATION</scope>
</reference>
<accession>A0A8D0GPL7</accession>
<organism evidence="16 17">
    <name type="scientific">Sphenodon punctatus</name>
    <name type="common">Tuatara</name>
    <name type="synonym">Hatteria punctata</name>
    <dbReference type="NCBI Taxonomy" id="8508"/>
    <lineage>
        <taxon>Eukaryota</taxon>
        <taxon>Metazoa</taxon>
        <taxon>Chordata</taxon>
        <taxon>Craniata</taxon>
        <taxon>Vertebrata</taxon>
        <taxon>Euteleostomi</taxon>
        <taxon>Lepidosauria</taxon>
        <taxon>Sphenodontia</taxon>
        <taxon>Sphenodontidae</taxon>
        <taxon>Sphenodon</taxon>
    </lineage>
</organism>
<evidence type="ECO:0000256" key="5">
    <source>
        <dbReference type="ARBA" id="ARBA00022737"/>
    </source>
</evidence>
<dbReference type="InterPro" id="IPR023395">
    <property type="entry name" value="MCP_dom_sf"/>
</dbReference>
<dbReference type="InterPro" id="IPR044712">
    <property type="entry name" value="SLC25A32-like"/>
</dbReference>
<dbReference type="Gene3D" id="1.50.40.10">
    <property type="entry name" value="Mitochondrial carrier domain"/>
    <property type="match status" value="2"/>
</dbReference>
<dbReference type="GeneTree" id="ENSGT00920000149145"/>
<dbReference type="GO" id="GO:1990548">
    <property type="term" value="P:mitochondrial FAD transmembrane transport"/>
    <property type="evidence" value="ECO:0007669"/>
    <property type="project" value="Ensembl"/>
</dbReference>
<evidence type="ECO:0000256" key="14">
    <source>
        <dbReference type="PROSITE-ProRule" id="PRU00282"/>
    </source>
</evidence>
<evidence type="ECO:0000313" key="16">
    <source>
        <dbReference type="Ensembl" id="ENSSPUP00000011905.1"/>
    </source>
</evidence>
<feature type="repeat" description="Solcar" evidence="14">
    <location>
        <begin position="121"/>
        <end position="212"/>
    </location>
</feature>
<comment type="similarity">
    <text evidence="2 15">Belongs to the mitochondrial carrier (TC 2.A.29) family.</text>
</comment>
<evidence type="ECO:0000313" key="17">
    <source>
        <dbReference type="Proteomes" id="UP000694392"/>
    </source>
</evidence>
<dbReference type="OMA" id="TTVWKHE"/>
<dbReference type="GO" id="GO:0005743">
    <property type="term" value="C:mitochondrial inner membrane"/>
    <property type="evidence" value="ECO:0007669"/>
    <property type="project" value="UniProtKB-SubCell"/>
</dbReference>
<keyword evidence="7" id="KW-1133">Transmembrane helix</keyword>
<gene>
    <name evidence="16" type="primary">SLC25A32</name>
</gene>
<comment type="catalytic activity">
    <reaction evidence="10">
        <text>FAD(in) = FAD(out)</text>
        <dbReference type="Rhea" id="RHEA:76535"/>
        <dbReference type="ChEBI" id="CHEBI:57692"/>
    </reaction>
</comment>
<evidence type="ECO:0000256" key="11">
    <source>
        <dbReference type="ARBA" id="ARBA00058619"/>
    </source>
</evidence>
<evidence type="ECO:0000256" key="6">
    <source>
        <dbReference type="ARBA" id="ARBA00022792"/>
    </source>
</evidence>
<protein>
    <recommendedName>
        <fullName evidence="12">Solute carrier family 25 member 32</fullName>
    </recommendedName>
    <alternativeName>
        <fullName evidence="13">Mitochondrial FAD transporter</fullName>
    </alternativeName>
</protein>
<dbReference type="GO" id="GO:0015230">
    <property type="term" value="F:FAD transmembrane transporter activity"/>
    <property type="evidence" value="ECO:0007669"/>
    <property type="project" value="Ensembl"/>
</dbReference>
<keyword evidence="17" id="KW-1185">Reference proteome</keyword>
<evidence type="ECO:0000256" key="3">
    <source>
        <dbReference type="ARBA" id="ARBA00022448"/>
    </source>
</evidence>
<keyword evidence="8" id="KW-0496">Mitochondrion</keyword>
<feature type="repeat" description="Solcar" evidence="14">
    <location>
        <begin position="23"/>
        <end position="112"/>
    </location>
</feature>
<name>A0A8D0GPL7_SPHPU</name>
<keyword evidence="4 14" id="KW-0812">Transmembrane</keyword>
<evidence type="ECO:0000256" key="12">
    <source>
        <dbReference type="ARBA" id="ARBA00070508"/>
    </source>
</evidence>
<proteinExistence type="inferred from homology"/>
<evidence type="ECO:0000256" key="13">
    <source>
        <dbReference type="ARBA" id="ARBA00079992"/>
    </source>
</evidence>